<evidence type="ECO:0000313" key="2">
    <source>
        <dbReference type="EMBL" id="PPQ33066.1"/>
    </source>
</evidence>
<dbReference type="EMBL" id="NHSJ01000030">
    <property type="protein sequence ID" value="PPQ33066.1"/>
    <property type="molecule type" value="Genomic_DNA"/>
</dbReference>
<evidence type="ECO:0000313" key="3">
    <source>
        <dbReference type="Proteomes" id="UP000239089"/>
    </source>
</evidence>
<keyword evidence="3" id="KW-1185">Reference proteome</keyword>
<gene>
    <name evidence="2" type="ORF">CCR94_03010</name>
</gene>
<proteinExistence type="predicted"/>
<protein>
    <recommendedName>
        <fullName evidence="1">Abortive phage infection protein C-terminal domain-containing protein</fullName>
    </recommendedName>
</protein>
<organism evidence="2 3">
    <name type="scientific">Rhodoblastus sphagnicola</name>
    <dbReference type="NCBI Taxonomy" id="333368"/>
    <lineage>
        <taxon>Bacteria</taxon>
        <taxon>Pseudomonadati</taxon>
        <taxon>Pseudomonadota</taxon>
        <taxon>Alphaproteobacteria</taxon>
        <taxon>Hyphomicrobiales</taxon>
        <taxon>Rhodoblastaceae</taxon>
        <taxon>Rhodoblastus</taxon>
    </lineage>
</organism>
<evidence type="ECO:0000259" key="1">
    <source>
        <dbReference type="Pfam" id="PF10592"/>
    </source>
</evidence>
<feature type="domain" description="Abortive phage infection protein C-terminal" evidence="1">
    <location>
        <begin position="215"/>
        <end position="366"/>
    </location>
</feature>
<name>A0A2S6NEM1_9HYPH</name>
<dbReference type="AlphaFoldDB" id="A0A2S6NEM1"/>
<comment type="caution">
    <text evidence="2">The sequence shown here is derived from an EMBL/GenBank/DDBJ whole genome shotgun (WGS) entry which is preliminary data.</text>
</comment>
<dbReference type="Pfam" id="PF10592">
    <property type="entry name" value="AIPR"/>
    <property type="match status" value="1"/>
</dbReference>
<sequence length="523" mass="57641">MHIADCSGDSGIYSRGIVGICIASLGGVDYTTACRYITDGGRDNGIDGVFYEKTKNTLYIVQSKWSEKGTGTIETGDLHKFIMGVYALLNEEWSKFNDRFNTIKNEISGAIKNDPAIVLVIAYNSDNKISSDCKSIIEKFLDDNNLDSQEVVSYKTFSLKDIVRAMRSVHNGLKTDAEVALLQWGEQKIPYYAIYGKVSCADVATWYQAHGDLLFTENIRGCLSDSDINAQIEATILRSPLDFWYLNNGITAIADKIIRRPVNLGLQKDSGNWNIDNLKIVNGAQTTSSIAAAYDKKPDAVKTAYVHIKIISIEDAHIDISNRITTATNTQNKVEPRDFLALDAQQDGFADAFRSIGIQYCFRRGEKVLDPVKGLDVQELAMALAISGNDVTTVVVAKRNAGSLTDPAGYYPKLFSEAPAATLAWKAVQRWRAAAKAVETFSASMTGRDAQLAIHGNRFLEHLLLRSQTSTLNSKDVEVAHGHLKQAIDEHFGESYLAVLFKNAKKCKILRDTIDAQTTPVPV</sequence>
<reference evidence="2 3" key="1">
    <citation type="journal article" date="2018" name="Arch. Microbiol.">
        <title>New insights into the metabolic potential of the phototrophic purple bacterium Rhodopila globiformis DSM 161(T) from its draft genome sequence and evidence for a vanadium-dependent nitrogenase.</title>
        <authorList>
            <person name="Imhoff J.F."/>
            <person name="Rahn T."/>
            <person name="Kunzel S."/>
            <person name="Neulinger S.C."/>
        </authorList>
    </citation>
    <scope>NUCLEOTIDE SEQUENCE [LARGE SCALE GENOMIC DNA]</scope>
    <source>
        <strain evidence="2 3">DSM 16996</strain>
    </source>
</reference>
<dbReference type="InterPro" id="IPR018891">
    <property type="entry name" value="AIPR_C"/>
</dbReference>
<accession>A0A2S6NEM1</accession>
<dbReference type="RefSeq" id="WP_104506404.1">
    <property type="nucleotide sequence ID" value="NZ_JACIGC010000019.1"/>
</dbReference>
<dbReference type="Proteomes" id="UP000239089">
    <property type="component" value="Unassembled WGS sequence"/>
</dbReference>
<dbReference type="OrthoDB" id="9806213at2"/>